<dbReference type="SMART" id="SM00321">
    <property type="entry name" value="WSC"/>
    <property type="match status" value="1"/>
</dbReference>
<evidence type="ECO:0000256" key="5">
    <source>
        <dbReference type="ARBA" id="ARBA00022559"/>
    </source>
</evidence>
<dbReference type="InterPro" id="IPR036602">
    <property type="entry name" value="tRNA_yW-synthesising-like_sf"/>
</dbReference>
<protein>
    <recommendedName>
        <fullName evidence="4">tRNA wybutosine-synthesizing protein 3 homolog</fullName>
        <ecNumber evidence="3">2.1.1.282</ecNumber>
    </recommendedName>
</protein>
<dbReference type="Pfam" id="PF00255">
    <property type="entry name" value="GSHPx"/>
    <property type="match status" value="3"/>
</dbReference>
<gene>
    <name evidence="15" type="ORF">MGAL_10B038828</name>
</gene>
<dbReference type="EC" id="2.1.1.282" evidence="3"/>
<keyword evidence="6" id="KW-0489">Methyltransferase</keyword>
<keyword evidence="16" id="KW-1185">Reference proteome</keyword>
<dbReference type="PROSITE" id="PS51212">
    <property type="entry name" value="WSC"/>
    <property type="match status" value="1"/>
</dbReference>
<dbReference type="Pfam" id="PF00801">
    <property type="entry name" value="PKD"/>
    <property type="match status" value="4"/>
</dbReference>
<keyword evidence="10" id="KW-0560">Oxidoreductase</keyword>
<keyword evidence="7" id="KW-0808">Transferase</keyword>
<evidence type="ECO:0000259" key="13">
    <source>
        <dbReference type="PROSITE" id="PS50093"/>
    </source>
</evidence>
<dbReference type="Proteomes" id="UP000596742">
    <property type="component" value="Unassembled WGS sequence"/>
</dbReference>
<dbReference type="InterPro" id="IPR000889">
    <property type="entry name" value="Glutathione_peroxidase"/>
</dbReference>
<dbReference type="InterPro" id="IPR035986">
    <property type="entry name" value="PKD_dom_sf"/>
</dbReference>
<evidence type="ECO:0000259" key="14">
    <source>
        <dbReference type="PROSITE" id="PS51212"/>
    </source>
</evidence>
<keyword evidence="5" id="KW-0575">Peroxidase</keyword>
<dbReference type="Gene3D" id="3.40.30.10">
    <property type="entry name" value="Glutaredoxin"/>
    <property type="match status" value="3"/>
</dbReference>
<dbReference type="InterPro" id="IPR036249">
    <property type="entry name" value="Thioredoxin-like_sf"/>
</dbReference>
<dbReference type="InterPro" id="IPR022409">
    <property type="entry name" value="PKD/Chitinase_dom"/>
</dbReference>
<evidence type="ECO:0000256" key="10">
    <source>
        <dbReference type="ARBA" id="ARBA00023002"/>
    </source>
</evidence>
<dbReference type="PROSITE" id="PS50093">
    <property type="entry name" value="PKD"/>
    <property type="match status" value="4"/>
</dbReference>
<dbReference type="InterPro" id="IPR013783">
    <property type="entry name" value="Ig-like_fold"/>
</dbReference>
<feature type="domain" description="WSC" evidence="14">
    <location>
        <begin position="706"/>
        <end position="800"/>
    </location>
</feature>
<dbReference type="Pfam" id="PF01822">
    <property type="entry name" value="WSC"/>
    <property type="match status" value="1"/>
</dbReference>
<dbReference type="SUPFAM" id="SSF111278">
    <property type="entry name" value="SSo0622-like"/>
    <property type="match status" value="1"/>
</dbReference>
<comment type="pathway">
    <text evidence="1">tRNA modification; wybutosine-tRNA(Phe) biosynthesis.</text>
</comment>
<dbReference type="SUPFAM" id="SSF52833">
    <property type="entry name" value="Thioredoxin-like"/>
    <property type="match status" value="3"/>
</dbReference>
<evidence type="ECO:0000313" key="16">
    <source>
        <dbReference type="Proteomes" id="UP000596742"/>
    </source>
</evidence>
<comment type="similarity">
    <text evidence="2">Belongs to the glutathione peroxidase family.</text>
</comment>
<keyword evidence="9" id="KW-0819">tRNA processing</keyword>
<feature type="non-terminal residue" evidence="15">
    <location>
        <position position="1"/>
    </location>
</feature>
<name>A0A8B6EUA8_MYTGA</name>
<comment type="catalytic activity">
    <reaction evidence="12">
        <text>4-demethyl-7-[(3S)-3-amino-3-carboxypropyl]wyosine(37) in tRNA(Phe) + S-adenosyl-L-methionine = 7-[(3S)-3-amino-3-carboxypropyl]wyosine(37) in tRNA(Phe) + S-adenosyl-L-homocysteine + H(+)</text>
        <dbReference type="Rhea" id="RHEA:36635"/>
        <dbReference type="Rhea" id="RHEA-COMP:10378"/>
        <dbReference type="Rhea" id="RHEA-COMP:10379"/>
        <dbReference type="ChEBI" id="CHEBI:15378"/>
        <dbReference type="ChEBI" id="CHEBI:57856"/>
        <dbReference type="ChEBI" id="CHEBI:59789"/>
        <dbReference type="ChEBI" id="CHEBI:73543"/>
        <dbReference type="ChEBI" id="CHEBI:73550"/>
        <dbReference type="EC" id="2.1.1.282"/>
    </reaction>
</comment>
<dbReference type="InterPro" id="IPR003827">
    <property type="entry name" value="tRNA_yW-synthesising"/>
</dbReference>
<comment type="function">
    <text evidence="11">Probable S-adenosyl-L-methionine-dependent methyltransferase that acts as a component of the wybutosine biosynthesis pathway. Wybutosine is a hyper modified guanosine with a tricyclic base found at the 3'-position adjacent to the anticodon of eukaryotic phenylalanine tRNA.</text>
</comment>
<dbReference type="GO" id="GO:0008033">
    <property type="term" value="P:tRNA processing"/>
    <property type="evidence" value="ECO:0007669"/>
    <property type="project" value="UniProtKB-KW"/>
</dbReference>
<feature type="domain" description="PKD" evidence="13">
    <location>
        <begin position="1671"/>
        <end position="1743"/>
    </location>
</feature>
<dbReference type="Pfam" id="PF02676">
    <property type="entry name" value="TYW3"/>
    <property type="match status" value="1"/>
</dbReference>
<evidence type="ECO:0000256" key="12">
    <source>
        <dbReference type="ARBA" id="ARBA00049202"/>
    </source>
</evidence>
<dbReference type="Gene3D" id="2.60.40.10">
    <property type="entry name" value="Immunoglobulins"/>
    <property type="match status" value="4"/>
</dbReference>
<evidence type="ECO:0000256" key="2">
    <source>
        <dbReference type="ARBA" id="ARBA00006926"/>
    </source>
</evidence>
<evidence type="ECO:0000256" key="4">
    <source>
        <dbReference type="ARBA" id="ARBA00016536"/>
    </source>
</evidence>
<dbReference type="SMART" id="SM00089">
    <property type="entry name" value="PKD"/>
    <property type="match status" value="7"/>
</dbReference>
<evidence type="ECO:0000256" key="9">
    <source>
        <dbReference type="ARBA" id="ARBA00022694"/>
    </source>
</evidence>
<evidence type="ECO:0000256" key="11">
    <source>
        <dbReference type="ARBA" id="ARBA00025378"/>
    </source>
</evidence>
<dbReference type="SUPFAM" id="SSF49299">
    <property type="entry name" value="PKD domain"/>
    <property type="match status" value="7"/>
</dbReference>
<evidence type="ECO:0000256" key="1">
    <source>
        <dbReference type="ARBA" id="ARBA00004797"/>
    </source>
</evidence>
<dbReference type="GO" id="GO:0004602">
    <property type="term" value="F:glutathione peroxidase activity"/>
    <property type="evidence" value="ECO:0007669"/>
    <property type="project" value="TreeGrafter"/>
</dbReference>
<keyword evidence="8" id="KW-0949">S-adenosyl-L-methionine</keyword>
<feature type="domain" description="PKD" evidence="13">
    <location>
        <begin position="1752"/>
        <end position="1834"/>
    </location>
</feature>
<dbReference type="CDD" id="cd00146">
    <property type="entry name" value="PKD"/>
    <property type="match status" value="3"/>
</dbReference>
<dbReference type="OrthoDB" id="6131060at2759"/>
<proteinExistence type="inferred from homology"/>
<evidence type="ECO:0000256" key="3">
    <source>
        <dbReference type="ARBA" id="ARBA00012750"/>
    </source>
</evidence>
<dbReference type="GO" id="GO:0008168">
    <property type="term" value="F:methyltransferase activity"/>
    <property type="evidence" value="ECO:0007669"/>
    <property type="project" value="UniProtKB-KW"/>
</dbReference>
<dbReference type="InterPro" id="IPR002889">
    <property type="entry name" value="WSC_carb-bd"/>
</dbReference>
<accession>A0A8B6EUA8</accession>
<dbReference type="GO" id="GO:0032259">
    <property type="term" value="P:methylation"/>
    <property type="evidence" value="ECO:0007669"/>
    <property type="project" value="UniProtKB-KW"/>
</dbReference>
<sequence length="2128" mass="235431">CILRVDFSRKGSIDVKIIDLSIFINNQKDYFTTSSCSGRIILFDDSVGESDKVTNKQGCQWLFTSHDLVDKSQMMPVLEDITGDCVFKFEPFVLHVQCRTIDFAQLLLQCAVQSGFRNSGISLGKKGKYVVGVRSTHSMEVPLSQSGQLLVSTEYVEYLISLANKKMEENFRRIDRFFENLKSAGQYADNTIISLNHGGHLAMAAILPWRPSWLYCAMNILFGFQKSYANKSFVLIGCQYTVFNNRQQEPADTGLEILNLLRYVRPGAGYDPNFVMMEKVDVNGANEHPLFTYLKKYCPPVTYRFEDNLFYSPLKNGDIRWNFEQFIIDRNRKAVLRYSSDIQPVTLEHVILIFIAYFTIIIGCVGDCRWLLFVTNSRHDGDKTSKFENQSFEILAFPCNDFELQQPEDTGTEILNGIKYVRPGNGYVPKFQMFWKVDVNGAKEHPLYTFLKKYCPPVTDKFEDSLFYSPLKNEDVRWNYEQFVIDKNGKPVLRYDTGTQPIDNLFQISQNILARFAGINACPHTASCYPVNDYKNFDFAVLQTYEKAVFDNTMHLYREKLPFMLQSLTNKPTSHYIGYNALKSKFDGKSFEILAFPCNDFYLLQPEDTGTEILNGIKYVRPGNGFVPKFPVFWKVDVNGAKEHPLFTFLKKYCPPVSDEFEDGLFYSPKKNEDVRWNYEQFIIDKNGKPVMRYDMVVTTETALSVLAGIGCYKENKRRRYFSRNPGDFDPGALTPTVCAAKCGSFKFSYAAIAEGRFCFCGDALPDNSLLDSSKCTDKCSGDVLQDCGSKDYVSVFTAAPPILGLTLASDAGSNVVQIGNEVTFSASISSGGANLAFKMDYDDGAGKTDQNATNLWKRTYNTPGHYKVSVYGNDQMESLMEKEATTSVMIDSPVKTYTLTCPAYMATHEEDFCTVSVLEGSNLELQYSVDSVLKSTFSIADPPIYITGPAIPTKGGTTVVPGETGTGSFIVMPASEFLYKSVVIGFEMYAEAIGNIDILIMSPACNTPSYCFDKNDCSSGCSGIHERSCISKEFCPSSMSCWTSGSSTCDTTPVRYDGTQRTNLNIVRTVTHNILSTGYNYIPIDATADYIQVENGYILGYKPTGGRLNAVSANAIETDIKSTDVTNAGNAGPLSSPLKRHLLRAITSGGSDAYIPVKFTTSGIKDISITVSNKRISGSESNTTQINVMEGVDMAITNIPQYIEKGLATTFQLLPHTGTNVTYWWDFGDGITALNTTDATYDYTYTTVGEMNVSITAFNQMSSKSNMTIVQVQDKIRNLALVNSIAVVGETTSIPTSMTTGSNYTCTWKRDGVVIATTDDISSPPGGTFDYTFTEEGTYEISVVCSNQINSMSAVATFTTQFKITNLQLVKTGALKDSTFTIDWTWTAGSIPQFILEYDSQVRTFTKDPYFNKASSESLSAGSSITKYPLNLTAFNLVSNEQIVIDFGIEEELTGPSITIGGVSIDPVTGYGTISKNDQVSFTVDATGGTNVVIEWKYNDGTPDDSFTIPIWTATPAQTKNHQFSSLGWFNVEVKIYNLYNSHSQTFRLLAIAPIQNLVMNISPDPVLFLPPATVTFTFSKSVPTDPDPNEASVSFNYGDGKSETVPFDVNQQYTHEFRETSSSGTYTITTNISNVISHLILNGNVKVVEKIEDVEIVPDPEYAAVGDPVNVKVTMRRGDTGADLTLDWDLGDGTAVTSGNRIGVSPSGSDTKVATYPTEGTRTIKITAKSTMETIVTTKDIICQRKITEDPVVTSNHPQNFNLGGRIDFTFLYSGTPAPTAATVLVNYGDGTEEYRDPPWLTTKSGSTQLFDHTYTSDGNYVTTVTLSNLVSTKIFQISSGVYLTFVGLAVVPKFIKFIPINGPDVDGFGSNKDIFQLDRPVRFHMSKTEGTFVYYSISASNGAVVIMCNKTTEDVFEIKFNETGTYTVVITAHNPIDSKSVTTTIEVMKAVLDVSVADNGQTTSENEAKLFDISFVEPGTKTCVHIDYGDGIAEMFGDSATCTSSSYAGSATYISTFSGSSFQATHTYTSKNTYDVRVHAFNAHSTSDYSVFHVVSSIDCSQPQIDIKNKYVKFWEPEEIEKSSRIRVIGVTKIDCGSLLQNVKQWSVESVDEQYGTTMSSIDCG</sequence>
<evidence type="ECO:0000256" key="8">
    <source>
        <dbReference type="ARBA" id="ARBA00022691"/>
    </source>
</evidence>
<dbReference type="PANTHER" id="PTHR11592:SF81">
    <property type="entry name" value="GLUTATHIONE PEROXIDASE"/>
    <property type="match status" value="1"/>
</dbReference>
<evidence type="ECO:0000313" key="15">
    <source>
        <dbReference type="EMBL" id="VDI39975.1"/>
    </source>
</evidence>
<feature type="domain" description="PKD" evidence="13">
    <location>
        <begin position="1218"/>
        <end position="1280"/>
    </location>
</feature>
<dbReference type="GO" id="GO:0006979">
    <property type="term" value="P:response to oxidative stress"/>
    <property type="evidence" value="ECO:0007669"/>
    <property type="project" value="InterPro"/>
</dbReference>
<feature type="domain" description="PKD" evidence="13">
    <location>
        <begin position="1478"/>
        <end position="1539"/>
    </location>
</feature>
<organism evidence="15 16">
    <name type="scientific">Mytilus galloprovincialis</name>
    <name type="common">Mediterranean mussel</name>
    <dbReference type="NCBI Taxonomy" id="29158"/>
    <lineage>
        <taxon>Eukaryota</taxon>
        <taxon>Metazoa</taxon>
        <taxon>Spiralia</taxon>
        <taxon>Lophotrochozoa</taxon>
        <taxon>Mollusca</taxon>
        <taxon>Bivalvia</taxon>
        <taxon>Autobranchia</taxon>
        <taxon>Pteriomorphia</taxon>
        <taxon>Mytilida</taxon>
        <taxon>Mytiloidea</taxon>
        <taxon>Mytilidae</taxon>
        <taxon>Mytilinae</taxon>
        <taxon>Mytilus</taxon>
    </lineage>
</organism>
<dbReference type="InterPro" id="IPR000601">
    <property type="entry name" value="PKD_dom"/>
</dbReference>
<dbReference type="PANTHER" id="PTHR11592">
    <property type="entry name" value="GLUTATHIONE PEROXIDASE"/>
    <property type="match status" value="1"/>
</dbReference>
<evidence type="ECO:0000256" key="6">
    <source>
        <dbReference type="ARBA" id="ARBA00022603"/>
    </source>
</evidence>
<comment type="caution">
    <text evidence="15">The sequence shown here is derived from an EMBL/GenBank/DDBJ whole genome shotgun (WGS) entry which is preliminary data.</text>
</comment>
<reference evidence="15" key="1">
    <citation type="submission" date="2018-11" db="EMBL/GenBank/DDBJ databases">
        <authorList>
            <person name="Alioto T."/>
            <person name="Alioto T."/>
        </authorList>
    </citation>
    <scope>NUCLEOTIDE SEQUENCE</scope>
</reference>
<dbReference type="Gene3D" id="3.30.1960.10">
    <property type="entry name" value="tRNA wybutosine-synthesizing-like"/>
    <property type="match status" value="1"/>
</dbReference>
<dbReference type="EMBL" id="UYJE01005743">
    <property type="protein sequence ID" value="VDI39975.1"/>
    <property type="molecule type" value="Genomic_DNA"/>
</dbReference>
<dbReference type="UniPathway" id="UPA00375"/>
<evidence type="ECO:0000256" key="7">
    <source>
        <dbReference type="ARBA" id="ARBA00022679"/>
    </source>
</evidence>
<dbReference type="PROSITE" id="PS51355">
    <property type="entry name" value="GLUTATHIONE_PEROXID_3"/>
    <property type="match status" value="3"/>
</dbReference>